<dbReference type="EMBL" id="CAOQHR010000001">
    <property type="protein sequence ID" value="CAI6269228.1"/>
    <property type="molecule type" value="Genomic_DNA"/>
</dbReference>
<proteinExistence type="predicted"/>
<name>A0A9W4U3T8_9PLEO</name>
<feature type="compositionally biased region" description="Low complexity" evidence="1">
    <location>
        <begin position="47"/>
        <end position="57"/>
    </location>
</feature>
<keyword evidence="3" id="KW-1185">Reference proteome</keyword>
<organism evidence="2 3">
    <name type="scientific">Periconia digitata</name>
    <dbReference type="NCBI Taxonomy" id="1303443"/>
    <lineage>
        <taxon>Eukaryota</taxon>
        <taxon>Fungi</taxon>
        <taxon>Dikarya</taxon>
        <taxon>Ascomycota</taxon>
        <taxon>Pezizomycotina</taxon>
        <taxon>Dothideomycetes</taxon>
        <taxon>Pleosporomycetidae</taxon>
        <taxon>Pleosporales</taxon>
        <taxon>Massarineae</taxon>
        <taxon>Periconiaceae</taxon>
        <taxon>Periconia</taxon>
    </lineage>
</organism>
<accession>A0A9W4U3T8</accession>
<feature type="region of interest" description="Disordered" evidence="1">
    <location>
        <begin position="35"/>
        <end position="108"/>
    </location>
</feature>
<feature type="compositionally biased region" description="Polar residues" evidence="1">
    <location>
        <begin position="83"/>
        <end position="98"/>
    </location>
</feature>
<protein>
    <submittedName>
        <fullName evidence="2">Uncharacterized protein</fullName>
    </submittedName>
</protein>
<reference evidence="2" key="1">
    <citation type="submission" date="2023-01" db="EMBL/GenBank/DDBJ databases">
        <authorList>
            <person name="Van Ghelder C."/>
            <person name="Rancurel C."/>
        </authorList>
    </citation>
    <scope>NUCLEOTIDE SEQUENCE</scope>
    <source>
        <strain evidence="2">CNCM I-4278</strain>
    </source>
</reference>
<dbReference type="AlphaFoldDB" id="A0A9W4U3T8"/>
<dbReference type="Proteomes" id="UP001152607">
    <property type="component" value="Unassembled WGS sequence"/>
</dbReference>
<evidence type="ECO:0000313" key="2">
    <source>
        <dbReference type="EMBL" id="CAI6269228.1"/>
    </source>
</evidence>
<evidence type="ECO:0000256" key="1">
    <source>
        <dbReference type="SAM" id="MobiDB-lite"/>
    </source>
</evidence>
<comment type="caution">
    <text evidence="2">The sequence shown here is derived from an EMBL/GenBank/DDBJ whole genome shotgun (WGS) entry which is preliminary data.</text>
</comment>
<gene>
    <name evidence="2" type="ORF">PDIGIT_LOCUS1657</name>
</gene>
<sequence length="108" mass="11727">MWNGINPSFIHSFHHSCEPLGHSLSIRGMPTALAIPSLPHHHHHHSSSSSSPSSHLLASRLPGHLGKRRGQPANSAAPALADQRSQWEARNPSARQSPPISPRWAPLT</sequence>
<evidence type="ECO:0000313" key="3">
    <source>
        <dbReference type="Proteomes" id="UP001152607"/>
    </source>
</evidence>